<evidence type="ECO:0000313" key="4">
    <source>
        <dbReference type="Proteomes" id="UP000480246"/>
    </source>
</evidence>
<dbReference type="Proteomes" id="UP000480246">
    <property type="component" value="Unassembled WGS sequence"/>
</dbReference>
<reference evidence="3 4" key="1">
    <citation type="submission" date="2019-10" db="EMBL/GenBank/DDBJ databases">
        <title>Gracilibacillus sp. nov. isolated from rice seeds.</title>
        <authorList>
            <person name="He S."/>
        </authorList>
    </citation>
    <scope>NUCLEOTIDE SEQUENCE [LARGE SCALE GENOMIC DNA]</scope>
    <source>
        <strain evidence="3 4">TD8</strain>
    </source>
</reference>
<sequence length="233" mass="24419">MKTMKKGLIVSLAILVISLFTPLASLSADEQDAAQELVDAVATMNIADDQEISYLYTHLQTAGITDSELESIVANAEEAQTILAGVSSPEELSDADRNTVAALLNDSAQKAHLVINLVDGNGNVIDFTTNLANVDTSSLRLSVTDLDGNELVSYDPSIEDISAGSLATKISALEDAVAAAKELQSSETFVPMPESQLPNTATDMPMAIAIGGVLLALGLVALFPAVRLARKFS</sequence>
<dbReference type="OrthoDB" id="2872424at2"/>
<organism evidence="3 4">
    <name type="scientific">Gracilibacillus oryzae</name>
    <dbReference type="NCBI Taxonomy" id="1672701"/>
    <lineage>
        <taxon>Bacteria</taxon>
        <taxon>Bacillati</taxon>
        <taxon>Bacillota</taxon>
        <taxon>Bacilli</taxon>
        <taxon>Bacillales</taxon>
        <taxon>Bacillaceae</taxon>
        <taxon>Gracilibacillus</taxon>
    </lineage>
</organism>
<keyword evidence="4" id="KW-1185">Reference proteome</keyword>
<protein>
    <recommendedName>
        <fullName evidence="5">Processed acidic surface protein</fullName>
    </recommendedName>
</protein>
<dbReference type="EMBL" id="WEID01000109">
    <property type="protein sequence ID" value="KAB8126363.1"/>
    <property type="molecule type" value="Genomic_DNA"/>
</dbReference>
<feature type="transmembrane region" description="Helical" evidence="1">
    <location>
        <begin position="204"/>
        <end position="226"/>
    </location>
</feature>
<gene>
    <name evidence="3" type="ORF">F9U64_20070</name>
</gene>
<keyword evidence="1" id="KW-0472">Membrane</keyword>
<feature type="signal peptide" evidence="2">
    <location>
        <begin position="1"/>
        <end position="27"/>
    </location>
</feature>
<evidence type="ECO:0008006" key="5">
    <source>
        <dbReference type="Google" id="ProtNLM"/>
    </source>
</evidence>
<dbReference type="RefSeq" id="WP_153406658.1">
    <property type="nucleotide sequence ID" value="NZ_ML762450.1"/>
</dbReference>
<evidence type="ECO:0000256" key="1">
    <source>
        <dbReference type="SAM" id="Phobius"/>
    </source>
</evidence>
<name>A0A7C8KPN7_9BACI</name>
<accession>A0A7C8KPN7</accession>
<evidence type="ECO:0000256" key="2">
    <source>
        <dbReference type="SAM" id="SignalP"/>
    </source>
</evidence>
<comment type="caution">
    <text evidence="3">The sequence shown here is derived from an EMBL/GenBank/DDBJ whole genome shotgun (WGS) entry which is preliminary data.</text>
</comment>
<keyword evidence="1" id="KW-0812">Transmembrane</keyword>
<evidence type="ECO:0000313" key="3">
    <source>
        <dbReference type="EMBL" id="KAB8126363.1"/>
    </source>
</evidence>
<feature type="chain" id="PRO_5039125299" description="Processed acidic surface protein" evidence="2">
    <location>
        <begin position="28"/>
        <end position="233"/>
    </location>
</feature>
<keyword evidence="1" id="KW-1133">Transmembrane helix</keyword>
<dbReference type="AlphaFoldDB" id="A0A7C8KPN7"/>
<proteinExistence type="predicted"/>
<keyword evidence="2" id="KW-0732">Signal</keyword>